<accession>A0A2H3D2W7</accession>
<evidence type="ECO:0000313" key="2">
    <source>
        <dbReference type="EMBL" id="PBK89605.1"/>
    </source>
</evidence>
<sequence>MPACNHAVSSARSTVGSLFASKATIGLGITFPFSFSPQEARIAIVAPPTMSRSRAKFSLHSSSPIYHPSISPSDSTHPSRTPKSSMLSRTMSSDL</sequence>
<feature type="compositionally biased region" description="Polar residues" evidence="1">
    <location>
        <begin position="76"/>
        <end position="95"/>
    </location>
</feature>
<keyword evidence="3" id="KW-1185">Reference proteome</keyword>
<protein>
    <submittedName>
        <fullName evidence="2">Uncharacterized protein</fullName>
    </submittedName>
</protein>
<dbReference type="AlphaFoldDB" id="A0A2H3D2W7"/>
<dbReference type="Proteomes" id="UP000217790">
    <property type="component" value="Unassembled WGS sequence"/>
</dbReference>
<reference evidence="3" key="1">
    <citation type="journal article" date="2017" name="Nat. Ecol. Evol.">
        <title>Genome expansion and lineage-specific genetic innovations in the forest pathogenic fungi Armillaria.</title>
        <authorList>
            <person name="Sipos G."/>
            <person name="Prasanna A.N."/>
            <person name="Walter M.C."/>
            <person name="O'Connor E."/>
            <person name="Balint B."/>
            <person name="Krizsan K."/>
            <person name="Kiss B."/>
            <person name="Hess J."/>
            <person name="Varga T."/>
            <person name="Slot J."/>
            <person name="Riley R."/>
            <person name="Boka B."/>
            <person name="Rigling D."/>
            <person name="Barry K."/>
            <person name="Lee J."/>
            <person name="Mihaltcheva S."/>
            <person name="LaButti K."/>
            <person name="Lipzen A."/>
            <person name="Waldron R."/>
            <person name="Moloney N.M."/>
            <person name="Sperisen C."/>
            <person name="Kredics L."/>
            <person name="Vagvoelgyi C."/>
            <person name="Patrignani A."/>
            <person name="Fitzpatrick D."/>
            <person name="Nagy I."/>
            <person name="Doyle S."/>
            <person name="Anderson J.B."/>
            <person name="Grigoriev I.V."/>
            <person name="Gueldener U."/>
            <person name="Muensterkoetter M."/>
            <person name="Nagy L.G."/>
        </authorList>
    </citation>
    <scope>NUCLEOTIDE SEQUENCE [LARGE SCALE GENOMIC DNA]</scope>
    <source>
        <strain evidence="3">Ar21-2</strain>
    </source>
</reference>
<evidence type="ECO:0000313" key="3">
    <source>
        <dbReference type="Proteomes" id="UP000217790"/>
    </source>
</evidence>
<organism evidence="2 3">
    <name type="scientific">Armillaria gallica</name>
    <name type="common">Bulbous honey fungus</name>
    <name type="synonym">Armillaria bulbosa</name>
    <dbReference type="NCBI Taxonomy" id="47427"/>
    <lineage>
        <taxon>Eukaryota</taxon>
        <taxon>Fungi</taxon>
        <taxon>Dikarya</taxon>
        <taxon>Basidiomycota</taxon>
        <taxon>Agaricomycotina</taxon>
        <taxon>Agaricomycetes</taxon>
        <taxon>Agaricomycetidae</taxon>
        <taxon>Agaricales</taxon>
        <taxon>Marasmiineae</taxon>
        <taxon>Physalacriaceae</taxon>
        <taxon>Armillaria</taxon>
    </lineage>
</organism>
<gene>
    <name evidence="2" type="ORF">ARMGADRAFT_327140</name>
</gene>
<feature type="compositionally biased region" description="Low complexity" evidence="1">
    <location>
        <begin position="63"/>
        <end position="75"/>
    </location>
</feature>
<name>A0A2H3D2W7_ARMGA</name>
<evidence type="ECO:0000256" key="1">
    <source>
        <dbReference type="SAM" id="MobiDB-lite"/>
    </source>
</evidence>
<dbReference type="EMBL" id="KZ293668">
    <property type="protein sequence ID" value="PBK89605.1"/>
    <property type="molecule type" value="Genomic_DNA"/>
</dbReference>
<dbReference type="InParanoid" id="A0A2H3D2W7"/>
<proteinExistence type="predicted"/>
<feature type="region of interest" description="Disordered" evidence="1">
    <location>
        <begin position="63"/>
        <end position="95"/>
    </location>
</feature>